<organism evidence="1 2">
    <name type="scientific">Albula glossodonta</name>
    <name type="common">roundjaw bonefish</name>
    <dbReference type="NCBI Taxonomy" id="121402"/>
    <lineage>
        <taxon>Eukaryota</taxon>
        <taxon>Metazoa</taxon>
        <taxon>Chordata</taxon>
        <taxon>Craniata</taxon>
        <taxon>Vertebrata</taxon>
        <taxon>Euteleostomi</taxon>
        <taxon>Actinopterygii</taxon>
        <taxon>Neopterygii</taxon>
        <taxon>Teleostei</taxon>
        <taxon>Albuliformes</taxon>
        <taxon>Albulidae</taxon>
        <taxon>Albula</taxon>
    </lineage>
</organism>
<reference evidence="1" key="1">
    <citation type="thesis" date="2021" institute="BYU ScholarsArchive" country="Provo, UT, USA">
        <title>Applications of and Algorithms for Genome Assembly and Genomic Analyses with an Emphasis on Marine Teleosts.</title>
        <authorList>
            <person name="Pickett B.D."/>
        </authorList>
    </citation>
    <scope>NUCLEOTIDE SEQUENCE</scope>
    <source>
        <strain evidence="1">HI-2016</strain>
    </source>
</reference>
<gene>
    <name evidence="1" type="ORF">JZ751_026636</name>
</gene>
<dbReference type="OrthoDB" id="8960786at2759"/>
<dbReference type="AlphaFoldDB" id="A0A8T2PKQ9"/>
<dbReference type="Proteomes" id="UP000824540">
    <property type="component" value="Unassembled WGS sequence"/>
</dbReference>
<evidence type="ECO:0000313" key="2">
    <source>
        <dbReference type="Proteomes" id="UP000824540"/>
    </source>
</evidence>
<name>A0A8T2PKQ9_9TELE</name>
<comment type="caution">
    <text evidence="1">The sequence shown here is derived from an EMBL/GenBank/DDBJ whole genome shotgun (WGS) entry which is preliminary data.</text>
</comment>
<accession>A0A8T2PKQ9</accession>
<proteinExistence type="predicted"/>
<protein>
    <submittedName>
        <fullName evidence="1">Uncharacterized protein</fullName>
    </submittedName>
</protein>
<evidence type="ECO:0000313" key="1">
    <source>
        <dbReference type="EMBL" id="KAG9350282.1"/>
    </source>
</evidence>
<sequence length="96" mass="10893">MDLNSAYVLKALCYPRMKVGNEFVTKGQTVQQAAMMTEEEGAGHHLERMKKNLEGTVSDLQHCPDEAENLSMKDGKKLLQKQETRVNYQFLHLGPL</sequence>
<dbReference type="EMBL" id="JAFBMS010000008">
    <property type="protein sequence ID" value="KAG9350282.1"/>
    <property type="molecule type" value="Genomic_DNA"/>
</dbReference>
<keyword evidence="2" id="KW-1185">Reference proteome</keyword>